<protein>
    <submittedName>
        <fullName evidence="1">Uncharacterized protein</fullName>
    </submittedName>
</protein>
<accession>A0A077R7T2</accession>
<dbReference type="EMBL" id="HG529636">
    <property type="protein sequence ID" value="CDI55072.1"/>
    <property type="molecule type" value="Genomic_DNA"/>
</dbReference>
<sequence length="284" mass="30804">MEPDFSKTAANEGWGSRIRDGSCDPLSLGPHGAEGLLKHIKRYECPSPEVALAALFQTFGGPLKSAKTSPHLDIQRTFLPIRDKALTSLRALLVFAQTAIITFNPLSSSNVVAGSISWKIDEFVHARTGDNDAPHDNTASALLQANPISMYRAARQSDLPGLQSLAEGVSKLNISPQYEIIDSFSRFSSQNPKIKDMLLSYAKEHWDDVKGVLTGIFSSRAYSDGSASVVKQLLIATSIRKAADYFQPSSPVLSQMYQATHLCDFLAFAASGGLYSECPQPNAH</sequence>
<dbReference type="AlphaFoldDB" id="A0A077R7T2"/>
<proteinExistence type="predicted"/>
<evidence type="ECO:0000313" key="1">
    <source>
        <dbReference type="EMBL" id="CDI55072.1"/>
    </source>
</evidence>
<name>A0A077R7T2_9BASI</name>
<reference evidence="1" key="1">
    <citation type="journal article" date="2014" name="Genome Biol. Evol.">
        <title>Gene Loss Rather Than Gene Gain Is Associated with a Host Jump from Monocots to Dicots in the Smut Fungus Melanopsichium pennsylvanicum.</title>
        <authorList>
            <person name="Sharma R."/>
            <person name="Mishra B."/>
            <person name="Runge F."/>
            <person name="Thines M."/>
        </authorList>
    </citation>
    <scope>NUCLEOTIDE SEQUENCE</scope>
    <source>
        <strain evidence="1">4</strain>
    </source>
</reference>
<organism evidence="1">
    <name type="scientific">Melanopsichium pennsylvanicum 4</name>
    <dbReference type="NCBI Taxonomy" id="1398559"/>
    <lineage>
        <taxon>Eukaryota</taxon>
        <taxon>Fungi</taxon>
        <taxon>Dikarya</taxon>
        <taxon>Basidiomycota</taxon>
        <taxon>Ustilaginomycotina</taxon>
        <taxon>Ustilaginomycetes</taxon>
        <taxon>Ustilaginales</taxon>
        <taxon>Ustilaginaceae</taxon>
        <taxon>Melanopsichium</taxon>
    </lineage>
</organism>